<organism evidence="1 2">
    <name type="scientific">Oleomonas cavernae</name>
    <dbReference type="NCBI Taxonomy" id="2320859"/>
    <lineage>
        <taxon>Bacteria</taxon>
        <taxon>Pseudomonadati</taxon>
        <taxon>Pseudomonadota</taxon>
        <taxon>Alphaproteobacteria</taxon>
        <taxon>Acetobacterales</taxon>
        <taxon>Acetobacteraceae</taxon>
        <taxon>Oleomonas</taxon>
    </lineage>
</organism>
<dbReference type="EMBL" id="QYUK01000011">
    <property type="protein sequence ID" value="RJF87029.1"/>
    <property type="molecule type" value="Genomic_DNA"/>
</dbReference>
<protein>
    <submittedName>
        <fullName evidence="1">Uncharacterized protein</fullName>
    </submittedName>
</protein>
<comment type="caution">
    <text evidence="1">The sequence shown here is derived from an EMBL/GenBank/DDBJ whole genome shotgun (WGS) entry which is preliminary data.</text>
</comment>
<gene>
    <name evidence="1" type="ORF">D3874_08340</name>
</gene>
<sequence>MILTSFWMMLKAICGRFFSISVKVSRGTSAMRHWVWATILAERGSPSMAESSPKNSPARTRA</sequence>
<accession>A0A418WAL8</accession>
<evidence type="ECO:0000313" key="2">
    <source>
        <dbReference type="Proteomes" id="UP000284605"/>
    </source>
</evidence>
<keyword evidence="2" id="KW-1185">Reference proteome</keyword>
<evidence type="ECO:0000313" key="1">
    <source>
        <dbReference type="EMBL" id="RJF87029.1"/>
    </source>
</evidence>
<reference evidence="1 2" key="1">
    <citation type="submission" date="2018-09" db="EMBL/GenBank/DDBJ databases">
        <authorList>
            <person name="Zhu H."/>
        </authorList>
    </citation>
    <scope>NUCLEOTIDE SEQUENCE [LARGE SCALE GENOMIC DNA]</scope>
    <source>
        <strain evidence="1 2">K1W22B-8</strain>
    </source>
</reference>
<dbReference type="AlphaFoldDB" id="A0A418WAL8"/>
<dbReference type="Proteomes" id="UP000284605">
    <property type="component" value="Unassembled WGS sequence"/>
</dbReference>
<proteinExistence type="predicted"/>
<name>A0A418WAL8_9PROT</name>